<comment type="caution">
    <text evidence="5">The sequence shown here is derived from an EMBL/GenBank/DDBJ whole genome shotgun (WGS) entry which is preliminary data.</text>
</comment>
<dbReference type="Gene3D" id="1.20.1250.40">
    <property type="match status" value="1"/>
</dbReference>
<gene>
    <name evidence="5" type="primary">RvY_14256-1</name>
    <name evidence="5" type="synonym">RvY_14256.1</name>
    <name evidence="5" type="ORF">RvY_14256</name>
</gene>
<evidence type="ECO:0000313" key="5">
    <source>
        <dbReference type="EMBL" id="GAV03887.1"/>
    </source>
</evidence>
<dbReference type="Pfam" id="PF03874">
    <property type="entry name" value="RNA_pol_Rpb4"/>
    <property type="match status" value="1"/>
</dbReference>
<evidence type="ECO:0000256" key="1">
    <source>
        <dbReference type="ARBA" id="ARBA00004123"/>
    </source>
</evidence>
<comment type="subcellular location">
    <subcellularLocation>
        <location evidence="1">Nucleus</location>
    </subcellularLocation>
</comment>
<evidence type="ECO:0000256" key="2">
    <source>
        <dbReference type="ARBA" id="ARBA00023242"/>
    </source>
</evidence>
<protein>
    <recommendedName>
        <fullName evidence="4">RNA polymerase Rpb4/RPC9 core domain-containing protein</fullName>
    </recommendedName>
</protein>
<reference evidence="5 6" key="1">
    <citation type="journal article" date="2016" name="Nat. Commun.">
        <title>Extremotolerant tardigrade genome and improved radiotolerance of human cultured cells by tardigrade-unique protein.</title>
        <authorList>
            <person name="Hashimoto T."/>
            <person name="Horikawa D.D."/>
            <person name="Saito Y."/>
            <person name="Kuwahara H."/>
            <person name="Kozuka-Hata H."/>
            <person name="Shin-I T."/>
            <person name="Minakuchi Y."/>
            <person name="Ohishi K."/>
            <person name="Motoyama A."/>
            <person name="Aizu T."/>
            <person name="Enomoto A."/>
            <person name="Kondo K."/>
            <person name="Tanaka S."/>
            <person name="Hara Y."/>
            <person name="Koshikawa S."/>
            <person name="Sagara H."/>
            <person name="Miura T."/>
            <person name="Yokobori S."/>
            <person name="Miyagawa K."/>
            <person name="Suzuki Y."/>
            <person name="Kubo T."/>
            <person name="Oyama M."/>
            <person name="Kohara Y."/>
            <person name="Fujiyama A."/>
            <person name="Arakawa K."/>
            <person name="Katayama T."/>
            <person name="Toyoda A."/>
            <person name="Kunieda T."/>
        </authorList>
    </citation>
    <scope>NUCLEOTIDE SEQUENCE [LARGE SCALE GENOMIC DNA]</scope>
    <source>
        <strain evidence="5 6">YOKOZUNA-1</strain>
    </source>
</reference>
<name>A0A1D1VQM9_RAMVA</name>
<dbReference type="InterPro" id="IPR006590">
    <property type="entry name" value="RNA_pol_Rpb4/RPC9_core"/>
</dbReference>
<dbReference type="InterPro" id="IPR045222">
    <property type="entry name" value="Rpb4-like"/>
</dbReference>
<evidence type="ECO:0000256" key="3">
    <source>
        <dbReference type="ARBA" id="ARBA00025724"/>
    </source>
</evidence>
<dbReference type="AlphaFoldDB" id="A0A1D1VQM9"/>
<feature type="domain" description="RNA polymerase Rpb4/RPC9 core" evidence="4">
    <location>
        <begin position="22"/>
        <end position="138"/>
    </location>
</feature>
<dbReference type="OrthoDB" id="2186918at2759"/>
<evidence type="ECO:0000313" key="6">
    <source>
        <dbReference type="Proteomes" id="UP000186922"/>
    </source>
</evidence>
<dbReference type="Proteomes" id="UP000186922">
    <property type="component" value="Unassembled WGS sequence"/>
</dbReference>
<dbReference type="SMART" id="SM00657">
    <property type="entry name" value="RPOL4c"/>
    <property type="match status" value="1"/>
</dbReference>
<dbReference type="GO" id="GO:0006352">
    <property type="term" value="P:DNA-templated transcription initiation"/>
    <property type="evidence" value="ECO:0007669"/>
    <property type="project" value="InterPro"/>
</dbReference>
<accession>A0A1D1VQM9</accession>
<proteinExistence type="inferred from homology"/>
<evidence type="ECO:0000259" key="4">
    <source>
        <dbReference type="SMART" id="SM00657"/>
    </source>
</evidence>
<dbReference type="PANTHER" id="PTHR21297">
    <property type="entry name" value="DNA-DIRECTED RNA POLYMERASE II"/>
    <property type="match status" value="1"/>
</dbReference>
<dbReference type="GO" id="GO:0000166">
    <property type="term" value="F:nucleotide binding"/>
    <property type="evidence" value="ECO:0007669"/>
    <property type="project" value="InterPro"/>
</dbReference>
<keyword evidence="2" id="KW-0539">Nucleus</keyword>
<comment type="similarity">
    <text evidence="3">Belongs to the eukaryotic RPB4 RNA polymerase subunit family.</text>
</comment>
<dbReference type="InterPro" id="IPR038324">
    <property type="entry name" value="Rpb4/RPC9_sf"/>
</dbReference>
<dbReference type="EMBL" id="BDGG01000010">
    <property type="protein sequence ID" value="GAV03887.1"/>
    <property type="molecule type" value="Genomic_DNA"/>
</dbReference>
<organism evidence="5 6">
    <name type="scientific">Ramazzottius varieornatus</name>
    <name type="common">Water bear</name>
    <name type="synonym">Tardigrade</name>
    <dbReference type="NCBI Taxonomy" id="947166"/>
    <lineage>
        <taxon>Eukaryota</taxon>
        <taxon>Metazoa</taxon>
        <taxon>Ecdysozoa</taxon>
        <taxon>Tardigrada</taxon>
        <taxon>Eutardigrada</taxon>
        <taxon>Parachela</taxon>
        <taxon>Hypsibioidea</taxon>
        <taxon>Ramazzottiidae</taxon>
        <taxon>Ramazzottius</taxon>
    </lineage>
</organism>
<keyword evidence="6" id="KW-1185">Reference proteome</keyword>
<dbReference type="GO" id="GO:0005634">
    <property type="term" value="C:nucleus"/>
    <property type="evidence" value="ECO:0007669"/>
    <property type="project" value="UniProtKB-SubCell"/>
</dbReference>
<dbReference type="STRING" id="947166.A0A1D1VQM9"/>
<sequence length="139" mass="16093">MDRLNNEPVEEIEDAKELSFPKEFQAARPLLNSEVFLLLEQRKKQNESSEGEAELPDVFMKIHAYVQRFGHFKNMDTVASVNEMLSTKNLHPYEMAALANLMPETVEEVKSLIPSLETRTDIELQEILDELRLKKSFQV</sequence>
<dbReference type="InterPro" id="IPR010997">
    <property type="entry name" value="HRDC-like_sf"/>
</dbReference>
<dbReference type="SUPFAM" id="SSF47819">
    <property type="entry name" value="HRDC-like"/>
    <property type="match status" value="1"/>
</dbReference>
<dbReference type="InterPro" id="IPR005574">
    <property type="entry name" value="Rpb4/RPC9"/>
</dbReference>
<dbReference type="GO" id="GO:0030880">
    <property type="term" value="C:RNA polymerase complex"/>
    <property type="evidence" value="ECO:0007669"/>
    <property type="project" value="InterPro"/>
</dbReference>